<feature type="transmembrane region" description="Helical" evidence="7">
    <location>
        <begin position="26"/>
        <end position="49"/>
    </location>
</feature>
<feature type="transmembrane region" description="Helical" evidence="7">
    <location>
        <begin position="185"/>
        <end position="209"/>
    </location>
</feature>
<dbReference type="VEuPathDB" id="FungiDB:BO71DRAFT_336444"/>
<sequence length="311" mass="34216">IASDVFGENHHTWDNPMPKLLNERKIAMASELFYVIGSSLIKISVLLFYRRMGQRTISPRFLAVIWISIASVAAYSVAFFIVIFVSCRPLHAYWDEVNPVWSATHKYKCYDEGAHLIAATGISLTQDIIATTLPAVLCRRLQMPRRQKVALNFVFALGYLAAVIAGIRIYFVWKMFYRSYDASWMAWYCWILAALEINIAATCSSLPAVKVLFRWYRVGDSVVAAVRSLKHSRSGSRSQASGSVQKQSVVHSQRSVSRGGSGGSGNGRGGGGGGGDRMSGDTERYLLKGGSPTELKTFVEGGGHGGRDDMV</sequence>
<dbReference type="PANTHER" id="PTHR33048">
    <property type="entry name" value="PTH11-LIKE INTEGRAL MEMBRANE PROTEIN (AFU_ORTHOLOGUE AFUA_5G11245)"/>
    <property type="match status" value="1"/>
</dbReference>
<dbReference type="AlphaFoldDB" id="A0A319D4U2"/>
<feature type="domain" description="Rhodopsin" evidence="8">
    <location>
        <begin position="7"/>
        <end position="214"/>
    </location>
</feature>
<reference evidence="9 10" key="1">
    <citation type="submission" date="2018-02" db="EMBL/GenBank/DDBJ databases">
        <title>The genomes of Aspergillus section Nigri reveals drivers in fungal speciation.</title>
        <authorList>
            <consortium name="DOE Joint Genome Institute"/>
            <person name="Vesth T.C."/>
            <person name="Nybo J."/>
            <person name="Theobald S."/>
            <person name="Brandl J."/>
            <person name="Frisvad J.C."/>
            <person name="Nielsen K.F."/>
            <person name="Lyhne E.K."/>
            <person name="Kogle M.E."/>
            <person name="Kuo A."/>
            <person name="Riley R."/>
            <person name="Clum A."/>
            <person name="Nolan M."/>
            <person name="Lipzen A."/>
            <person name="Salamov A."/>
            <person name="Henrissat B."/>
            <person name="Wiebenga A."/>
            <person name="De vries R.P."/>
            <person name="Grigoriev I.V."/>
            <person name="Mortensen U.H."/>
            <person name="Andersen M.R."/>
            <person name="Baker S.E."/>
        </authorList>
    </citation>
    <scope>NUCLEOTIDE SEQUENCE [LARGE SCALE GENOMIC DNA]</scope>
    <source>
        <strain evidence="9 10">CBS 707.79</strain>
    </source>
</reference>
<dbReference type="Proteomes" id="UP000247810">
    <property type="component" value="Unassembled WGS sequence"/>
</dbReference>
<evidence type="ECO:0000256" key="4">
    <source>
        <dbReference type="ARBA" id="ARBA00023136"/>
    </source>
</evidence>
<feature type="non-terminal residue" evidence="9">
    <location>
        <position position="1"/>
    </location>
</feature>
<evidence type="ECO:0000256" key="7">
    <source>
        <dbReference type="SAM" id="Phobius"/>
    </source>
</evidence>
<protein>
    <recommendedName>
        <fullName evidence="8">Rhodopsin domain-containing protein</fullName>
    </recommendedName>
</protein>
<proteinExistence type="inferred from homology"/>
<dbReference type="PANTHER" id="PTHR33048:SF129">
    <property type="entry name" value="INTEGRAL MEMBRANE PROTEIN-RELATED"/>
    <property type="match status" value="1"/>
</dbReference>
<feature type="transmembrane region" description="Helical" evidence="7">
    <location>
        <begin position="149"/>
        <end position="173"/>
    </location>
</feature>
<dbReference type="InterPro" id="IPR052337">
    <property type="entry name" value="SAT4-like"/>
</dbReference>
<keyword evidence="4 7" id="KW-0472">Membrane</keyword>
<feature type="transmembrane region" description="Helical" evidence="7">
    <location>
        <begin position="61"/>
        <end position="85"/>
    </location>
</feature>
<evidence type="ECO:0000259" key="8">
    <source>
        <dbReference type="Pfam" id="PF20684"/>
    </source>
</evidence>
<dbReference type="OrthoDB" id="5329176at2759"/>
<evidence type="ECO:0000256" key="2">
    <source>
        <dbReference type="ARBA" id="ARBA00022692"/>
    </source>
</evidence>
<comment type="subcellular location">
    <subcellularLocation>
        <location evidence="1">Membrane</location>
        <topology evidence="1">Multi-pass membrane protein</topology>
    </subcellularLocation>
</comment>
<evidence type="ECO:0000313" key="9">
    <source>
        <dbReference type="EMBL" id="PYH89537.1"/>
    </source>
</evidence>
<comment type="similarity">
    <text evidence="5">Belongs to the SAT4 family.</text>
</comment>
<evidence type="ECO:0000256" key="1">
    <source>
        <dbReference type="ARBA" id="ARBA00004141"/>
    </source>
</evidence>
<dbReference type="InterPro" id="IPR049326">
    <property type="entry name" value="Rhodopsin_dom_fungi"/>
</dbReference>
<organism evidence="9 10">
    <name type="scientific">Aspergillus ellipticus CBS 707.79</name>
    <dbReference type="NCBI Taxonomy" id="1448320"/>
    <lineage>
        <taxon>Eukaryota</taxon>
        <taxon>Fungi</taxon>
        <taxon>Dikarya</taxon>
        <taxon>Ascomycota</taxon>
        <taxon>Pezizomycotina</taxon>
        <taxon>Eurotiomycetes</taxon>
        <taxon>Eurotiomycetidae</taxon>
        <taxon>Eurotiales</taxon>
        <taxon>Aspergillaceae</taxon>
        <taxon>Aspergillus</taxon>
        <taxon>Aspergillus subgen. Circumdati</taxon>
    </lineage>
</organism>
<evidence type="ECO:0000256" key="5">
    <source>
        <dbReference type="ARBA" id="ARBA00038359"/>
    </source>
</evidence>
<keyword evidence="10" id="KW-1185">Reference proteome</keyword>
<feature type="region of interest" description="Disordered" evidence="6">
    <location>
        <begin position="234"/>
        <end position="311"/>
    </location>
</feature>
<evidence type="ECO:0000256" key="3">
    <source>
        <dbReference type="ARBA" id="ARBA00022989"/>
    </source>
</evidence>
<accession>A0A319D4U2</accession>
<evidence type="ECO:0000313" key="10">
    <source>
        <dbReference type="Proteomes" id="UP000247810"/>
    </source>
</evidence>
<evidence type="ECO:0000256" key="6">
    <source>
        <dbReference type="SAM" id="MobiDB-lite"/>
    </source>
</evidence>
<keyword evidence="3 7" id="KW-1133">Transmembrane helix</keyword>
<feature type="compositionally biased region" description="Low complexity" evidence="6">
    <location>
        <begin position="235"/>
        <end position="258"/>
    </location>
</feature>
<feature type="transmembrane region" description="Helical" evidence="7">
    <location>
        <begin position="116"/>
        <end position="137"/>
    </location>
</feature>
<dbReference type="EMBL" id="KZ826024">
    <property type="protein sequence ID" value="PYH89537.1"/>
    <property type="molecule type" value="Genomic_DNA"/>
</dbReference>
<keyword evidence="2 7" id="KW-0812">Transmembrane</keyword>
<dbReference type="Pfam" id="PF20684">
    <property type="entry name" value="Fung_rhodopsin"/>
    <property type="match status" value="1"/>
</dbReference>
<dbReference type="GO" id="GO:0016020">
    <property type="term" value="C:membrane"/>
    <property type="evidence" value="ECO:0007669"/>
    <property type="project" value="UniProtKB-SubCell"/>
</dbReference>
<dbReference type="STRING" id="1448320.A0A319D4U2"/>
<name>A0A319D4U2_9EURO</name>
<gene>
    <name evidence="9" type="ORF">BO71DRAFT_336444</name>
</gene>
<feature type="compositionally biased region" description="Gly residues" evidence="6">
    <location>
        <begin position="259"/>
        <end position="277"/>
    </location>
</feature>